<evidence type="ECO:0000256" key="2">
    <source>
        <dbReference type="ARBA" id="ARBA00022630"/>
    </source>
</evidence>
<dbReference type="GO" id="GO:0016627">
    <property type="term" value="F:oxidoreductase activity, acting on the CH-CH group of donors"/>
    <property type="evidence" value="ECO:0007669"/>
    <property type="project" value="InterPro"/>
</dbReference>
<name>A0A1T0CK14_9GAMM</name>
<dbReference type="Gene3D" id="3.90.700.10">
    <property type="entry name" value="Succinate dehydrogenase/fumarate reductase flavoprotein, catalytic domain"/>
    <property type="match status" value="1"/>
</dbReference>
<evidence type="ECO:0000313" key="6">
    <source>
        <dbReference type="Proteomes" id="UP000191094"/>
    </source>
</evidence>
<comment type="caution">
    <text evidence="5">The sequence shown here is derived from an EMBL/GenBank/DDBJ whole genome shotgun (WGS) entry which is preliminary data.</text>
</comment>
<organism evidence="5 6">
    <name type="scientific">Lwoffella lincolnii</name>
    <dbReference type="NCBI Taxonomy" id="90241"/>
    <lineage>
        <taxon>Bacteria</taxon>
        <taxon>Pseudomonadati</taxon>
        <taxon>Pseudomonadota</taxon>
        <taxon>Gammaproteobacteria</taxon>
        <taxon>Moraxellales</taxon>
        <taxon>Moraxellaceae</taxon>
        <taxon>Lwoffella</taxon>
    </lineage>
</organism>
<gene>
    <name evidence="5" type="ORF">B0682_01955</name>
</gene>
<dbReference type="NCBIfam" id="NF009472">
    <property type="entry name" value="PRK12834.1"/>
    <property type="match status" value="1"/>
</dbReference>
<comment type="cofactor">
    <cofactor evidence="1">
        <name>FAD</name>
        <dbReference type="ChEBI" id="CHEBI:57692"/>
    </cofactor>
</comment>
<evidence type="ECO:0000259" key="4">
    <source>
        <dbReference type="Pfam" id="PF00890"/>
    </source>
</evidence>
<keyword evidence="2" id="KW-0285">Flavoprotein</keyword>
<reference evidence="5 6" key="1">
    <citation type="submission" date="2017-02" db="EMBL/GenBank/DDBJ databases">
        <title>Draft genome sequence of Moraxella lincolnii CCUG 9405T type strain.</title>
        <authorList>
            <person name="Salva-Serra F."/>
            <person name="Engstrom-Jakobsson H."/>
            <person name="Thorell K."/>
            <person name="Jaen-Luchoro D."/>
            <person name="Gonzales-Siles L."/>
            <person name="Karlsson R."/>
            <person name="Yazdan S."/>
            <person name="Boulund F."/>
            <person name="Johnning A."/>
            <person name="Engstrand L."/>
            <person name="Kristiansson E."/>
            <person name="Moore E."/>
        </authorList>
    </citation>
    <scope>NUCLEOTIDE SEQUENCE [LARGE SCALE GENOMIC DNA]</scope>
    <source>
        <strain evidence="5 6">CCUG 9405</strain>
    </source>
</reference>
<dbReference type="EMBL" id="MUYT01000002">
    <property type="protein sequence ID" value="OOS22599.1"/>
    <property type="molecule type" value="Genomic_DNA"/>
</dbReference>
<keyword evidence="3" id="KW-0560">Oxidoreductase</keyword>
<dbReference type="Gene3D" id="3.50.50.60">
    <property type="entry name" value="FAD/NAD(P)-binding domain"/>
    <property type="match status" value="1"/>
</dbReference>
<proteinExistence type="predicted"/>
<dbReference type="SUPFAM" id="SSF51905">
    <property type="entry name" value="FAD/NAD(P)-binding domain"/>
    <property type="match status" value="1"/>
</dbReference>
<dbReference type="InterPro" id="IPR036188">
    <property type="entry name" value="FAD/NAD-bd_sf"/>
</dbReference>
<dbReference type="AlphaFoldDB" id="A0A1T0CK14"/>
<dbReference type="InterPro" id="IPR014614">
    <property type="entry name" value="KsdD_DH"/>
</dbReference>
<dbReference type="InterPro" id="IPR027477">
    <property type="entry name" value="Succ_DH/fumarate_Rdtase_cat_sf"/>
</dbReference>
<accession>A0A1T0CK14</accession>
<dbReference type="PANTHER" id="PTHR43260">
    <property type="entry name" value="3-KETOSTEROID-DELTA-1-DEHYDROGENASE"/>
    <property type="match status" value="1"/>
</dbReference>
<dbReference type="Pfam" id="PF00890">
    <property type="entry name" value="FAD_binding_2"/>
    <property type="match status" value="1"/>
</dbReference>
<evidence type="ECO:0000256" key="1">
    <source>
        <dbReference type="ARBA" id="ARBA00001974"/>
    </source>
</evidence>
<evidence type="ECO:0000256" key="3">
    <source>
        <dbReference type="ARBA" id="ARBA00023002"/>
    </source>
</evidence>
<dbReference type="PANTHER" id="PTHR43260:SF1">
    <property type="entry name" value="KSDD-LIKE STEROID DEHYDROGENASE RV0785"/>
    <property type="match status" value="1"/>
</dbReference>
<dbReference type="PIRSF" id="PIRSF036654">
    <property type="entry name" value="UCP036654"/>
    <property type="match status" value="1"/>
</dbReference>
<sequence length="554" mass="61134">MQTTYQSDVIIIGAGIAGLVCALEIMDNDVKNGTNHNILMLDRDVQAHFGGLARWSFGGILLVGTPEQKRAKVKDSPAIALKDWYSFGEFGQNPKKERWAWAWAERYVYDSKTWIYDWLKQRGVSFLPMPLWVERGNHGGGTVVKKAGGNSVPRWHVVWGTGLGLVNQLIKTFEQHAKRGNVQLAFEHHVTDMISNKTGVIGCQGHDANQHAFVAHSKITVITSGGINGNIEMVKKHWHKDWGNPPKTILNGAHWYADGTLHKVAKGLGANITFLDRQWNYAAGVHHWKPLMPNHGLSLVPARSALWLDPDGNRIIGDIPLITGFDTRDLVTQVCKHPDGYSWQILNYKIAKKEFAISGSEFNPAIRDGSKFKLLKDILCGNKVLVNEAIENCQDIVITDSLPELVKKMNALAGNDKVKLENVQKVITAYDAQIDLGEGNFTDEQLKRIALVRQWRGDKMRTCKFQKIDDPNATPYIAIREFIVSRKSLGGIQTDLSGRVLTPKGLPIKGLYAAGEATGFGGGGMNGLRGLEGTFLGGCIYSGRRAGLAISTAK</sequence>
<keyword evidence="6" id="KW-1185">Reference proteome</keyword>
<dbReference type="InterPro" id="IPR003953">
    <property type="entry name" value="FAD-dep_OxRdtase_2_FAD-bd"/>
</dbReference>
<dbReference type="STRING" id="90241.B0682_01955"/>
<protein>
    <submittedName>
        <fullName evidence="5">FAD-binding dehydrogenase</fullName>
    </submittedName>
</protein>
<feature type="domain" description="FAD-dependent oxidoreductase 2 FAD-binding" evidence="4">
    <location>
        <begin position="8"/>
        <end position="536"/>
    </location>
</feature>
<dbReference type="Proteomes" id="UP000191094">
    <property type="component" value="Unassembled WGS sequence"/>
</dbReference>
<evidence type="ECO:0000313" key="5">
    <source>
        <dbReference type="EMBL" id="OOS22599.1"/>
    </source>
</evidence>